<gene>
    <name evidence="2" type="ORF">PHMEG_00012275</name>
</gene>
<feature type="region of interest" description="Disordered" evidence="1">
    <location>
        <begin position="77"/>
        <end position="98"/>
    </location>
</feature>
<organism evidence="2 3">
    <name type="scientific">Phytophthora megakarya</name>
    <dbReference type="NCBI Taxonomy" id="4795"/>
    <lineage>
        <taxon>Eukaryota</taxon>
        <taxon>Sar</taxon>
        <taxon>Stramenopiles</taxon>
        <taxon>Oomycota</taxon>
        <taxon>Peronosporomycetes</taxon>
        <taxon>Peronosporales</taxon>
        <taxon>Peronosporaceae</taxon>
        <taxon>Phytophthora</taxon>
    </lineage>
</organism>
<sequence>MPFRAEMPFFIFKCYKPLVGEVYKMLPAFNNTINHFGVVQCRNSPEAEPVLQDLRRKITGALLKPTSVPHVHALHGGLESSSTQRRENAGTTQQDPRVCLEEIENNYIYAGSSEQQETGAKTSKQAHREHRSVMSATAIANQYRRGRELAGEAHPTPKKSRK</sequence>
<evidence type="ECO:0000313" key="2">
    <source>
        <dbReference type="EMBL" id="OWZ14274.1"/>
    </source>
</evidence>
<feature type="compositionally biased region" description="Polar residues" evidence="1">
    <location>
        <begin position="79"/>
        <end position="95"/>
    </location>
</feature>
<feature type="region of interest" description="Disordered" evidence="1">
    <location>
        <begin position="110"/>
        <end position="162"/>
    </location>
</feature>
<name>A0A225WA40_9STRA</name>
<accession>A0A225WA40</accession>
<proteinExistence type="predicted"/>
<feature type="compositionally biased region" description="Polar residues" evidence="1">
    <location>
        <begin position="112"/>
        <end position="123"/>
    </location>
</feature>
<dbReference type="EMBL" id="NBNE01001376">
    <property type="protein sequence ID" value="OWZ14274.1"/>
    <property type="molecule type" value="Genomic_DNA"/>
</dbReference>
<dbReference type="Proteomes" id="UP000198211">
    <property type="component" value="Unassembled WGS sequence"/>
</dbReference>
<protein>
    <submittedName>
        <fullName evidence="2">Uncharacterized protein</fullName>
    </submittedName>
</protein>
<dbReference type="AlphaFoldDB" id="A0A225WA40"/>
<dbReference type="STRING" id="4795.A0A225WA40"/>
<reference evidence="3" key="1">
    <citation type="submission" date="2017-03" db="EMBL/GenBank/DDBJ databases">
        <title>Phytopthora megakarya and P. palmivora, two closely related causual agents of cacao black pod achieved similar genome size and gene model numbers by different mechanisms.</title>
        <authorList>
            <person name="Ali S."/>
            <person name="Shao J."/>
            <person name="Larry D.J."/>
            <person name="Kronmiller B."/>
            <person name="Shen D."/>
            <person name="Strem M.D."/>
            <person name="Melnick R.L."/>
            <person name="Guiltinan M.J."/>
            <person name="Tyler B.M."/>
            <person name="Meinhardt L.W."/>
            <person name="Bailey B.A."/>
        </authorList>
    </citation>
    <scope>NUCLEOTIDE SEQUENCE [LARGE SCALE GENOMIC DNA]</scope>
    <source>
        <strain evidence="3">zdho120</strain>
    </source>
</reference>
<evidence type="ECO:0000313" key="3">
    <source>
        <dbReference type="Proteomes" id="UP000198211"/>
    </source>
</evidence>
<keyword evidence="3" id="KW-1185">Reference proteome</keyword>
<comment type="caution">
    <text evidence="2">The sequence shown here is derived from an EMBL/GenBank/DDBJ whole genome shotgun (WGS) entry which is preliminary data.</text>
</comment>
<evidence type="ECO:0000256" key="1">
    <source>
        <dbReference type="SAM" id="MobiDB-lite"/>
    </source>
</evidence>